<sequence length="154" mass="18025">MDTNDTKKAFKYLTTTLTEEFSLRREKTVKLVLGADDLILLLIYHWARDISIFPIEDQHLAFVIIMLLLIYIGCRSTELVHIAKGKVATDRDQTYEDDNWDNGCESLNGSKDNDPTYENPEPWIDPKNSDYNNKDHEDILIREYKALCYEDIYL</sequence>
<dbReference type="KEGG" id="ssl:SS1G_11545"/>
<feature type="region of interest" description="Disordered" evidence="1">
    <location>
        <begin position="102"/>
        <end position="130"/>
    </location>
</feature>
<evidence type="ECO:0000313" key="2">
    <source>
        <dbReference type="EMBL" id="APA11307.1"/>
    </source>
</evidence>
<dbReference type="OrthoDB" id="4485682at2759"/>
<name>A0A1D9Q8P5_SCLS1</name>
<gene>
    <name evidence="2" type="ORF">sscle_07g060770</name>
</gene>
<evidence type="ECO:0000256" key="1">
    <source>
        <dbReference type="SAM" id="MobiDB-lite"/>
    </source>
</evidence>
<dbReference type="EMBL" id="CP017820">
    <property type="protein sequence ID" value="APA11307.1"/>
    <property type="molecule type" value="Genomic_DNA"/>
</dbReference>
<proteinExistence type="predicted"/>
<dbReference type="PANTHER" id="PTHR37535:SF4">
    <property type="entry name" value="FLUG DOMAIN-CONTAINING PROTEIN"/>
    <property type="match status" value="1"/>
</dbReference>
<dbReference type="RefSeq" id="XP_001587552.1">
    <property type="nucleotide sequence ID" value="XM_001587502.1"/>
</dbReference>
<dbReference type="AlphaFoldDB" id="A0A1D9Q8P5"/>
<dbReference type="VEuPathDB" id="FungiDB:sscle_07g060770"/>
<dbReference type="PANTHER" id="PTHR37535">
    <property type="entry name" value="FLUG DOMAIN PROTEIN"/>
    <property type="match status" value="1"/>
</dbReference>
<evidence type="ECO:0000313" key="3">
    <source>
        <dbReference type="Proteomes" id="UP000177798"/>
    </source>
</evidence>
<organism evidence="2 3">
    <name type="scientific">Sclerotinia sclerotiorum (strain ATCC 18683 / 1980 / Ss-1)</name>
    <name type="common">White mold</name>
    <name type="synonym">Whetzelinia sclerotiorum</name>
    <dbReference type="NCBI Taxonomy" id="665079"/>
    <lineage>
        <taxon>Eukaryota</taxon>
        <taxon>Fungi</taxon>
        <taxon>Dikarya</taxon>
        <taxon>Ascomycota</taxon>
        <taxon>Pezizomycotina</taxon>
        <taxon>Leotiomycetes</taxon>
        <taxon>Helotiales</taxon>
        <taxon>Sclerotiniaceae</taxon>
        <taxon>Sclerotinia</taxon>
    </lineage>
</organism>
<protein>
    <submittedName>
        <fullName evidence="2">Uncharacterized protein</fullName>
    </submittedName>
</protein>
<reference evidence="3" key="1">
    <citation type="journal article" date="2017" name="Genome Biol. Evol.">
        <title>The complete genome sequence of the phytopathogenic fungus Sclerotinia sclerotiorum reveals insights into the genome architecture of broad host range pathogens.</title>
        <authorList>
            <person name="Derbyshire M."/>
            <person name="Denton-Giles M."/>
            <person name="Hegedus D."/>
            <person name="Seifbarghy S."/>
            <person name="Rollins J."/>
            <person name="van Kan J."/>
            <person name="Seidl M.F."/>
            <person name="Faino L."/>
            <person name="Mbengue M."/>
            <person name="Navaud O."/>
            <person name="Raffaele S."/>
            <person name="Hammond-Kosack K."/>
            <person name="Heard S."/>
            <person name="Oliver R."/>
        </authorList>
    </citation>
    <scope>NUCLEOTIDE SEQUENCE [LARGE SCALE GENOMIC DNA]</scope>
    <source>
        <strain evidence="3">ATCC 18683 / 1980 / Ss-1</strain>
    </source>
</reference>
<accession>A0A1D9Q8P5</accession>
<dbReference type="Proteomes" id="UP000177798">
    <property type="component" value="Chromosome 7"/>
</dbReference>